<gene>
    <name evidence="6" type="ORF">LARSCL_LOCUS20553</name>
</gene>
<keyword evidence="7" id="KW-1185">Reference proteome</keyword>
<keyword evidence="2" id="KW-0677">Repeat</keyword>
<accession>A0AAV2BPP9</accession>
<evidence type="ECO:0000256" key="2">
    <source>
        <dbReference type="ARBA" id="ARBA00022737"/>
    </source>
</evidence>
<evidence type="ECO:0000259" key="5">
    <source>
        <dbReference type="Pfam" id="PF00005"/>
    </source>
</evidence>
<evidence type="ECO:0000313" key="7">
    <source>
        <dbReference type="Proteomes" id="UP001497382"/>
    </source>
</evidence>
<dbReference type="Gene3D" id="3.40.50.300">
    <property type="entry name" value="P-loop containing nucleotide triphosphate hydrolases"/>
    <property type="match status" value="1"/>
</dbReference>
<evidence type="ECO:0000256" key="1">
    <source>
        <dbReference type="ARBA" id="ARBA00004127"/>
    </source>
</evidence>
<name>A0AAV2BPP9_9ARAC</name>
<dbReference type="EMBL" id="CAXIEN010000444">
    <property type="protein sequence ID" value="CAL1297849.1"/>
    <property type="molecule type" value="Genomic_DNA"/>
</dbReference>
<comment type="subcellular location">
    <subcellularLocation>
        <location evidence="1">Endomembrane system</location>
        <topology evidence="1">Multi-pass membrane protein</topology>
    </subcellularLocation>
</comment>
<sequence>MITIIPQDPVVFSGTLRINLDPLEKHSDKDLWRAIEQSHLKSFVLSLEAGLDYQVSEGRENLSVGQRQQLCLARALLKKTKILVLDEATAAVDLETDKLIQNTIRQEFWDCTVITIAHRLYTVLDYDRILVMDKGTIAEDGKPDDLLENPQSLFYQLASSADLM</sequence>
<protein>
    <recommendedName>
        <fullName evidence="5">ABC transporter domain-containing protein</fullName>
    </recommendedName>
</protein>
<dbReference type="GO" id="GO:0016887">
    <property type="term" value="F:ATP hydrolysis activity"/>
    <property type="evidence" value="ECO:0007669"/>
    <property type="project" value="InterPro"/>
</dbReference>
<dbReference type="GO" id="GO:0016020">
    <property type="term" value="C:membrane"/>
    <property type="evidence" value="ECO:0007669"/>
    <property type="project" value="TreeGrafter"/>
</dbReference>
<dbReference type="PANTHER" id="PTHR24223:SF443">
    <property type="entry name" value="MULTIDRUG-RESISTANCE LIKE PROTEIN 1, ISOFORM I"/>
    <property type="match status" value="1"/>
</dbReference>
<dbReference type="FunFam" id="3.40.50.300:FF:003492">
    <property type="entry name" value="AGAP012735-PA"/>
    <property type="match status" value="1"/>
</dbReference>
<dbReference type="Pfam" id="PF00005">
    <property type="entry name" value="ABC_tran"/>
    <property type="match status" value="1"/>
</dbReference>
<evidence type="ECO:0000313" key="6">
    <source>
        <dbReference type="EMBL" id="CAL1297849.1"/>
    </source>
</evidence>
<keyword evidence="3" id="KW-0547">Nucleotide-binding</keyword>
<feature type="domain" description="ABC transporter" evidence="5">
    <location>
        <begin position="3"/>
        <end position="90"/>
    </location>
</feature>
<keyword evidence="4" id="KW-0067">ATP-binding</keyword>
<dbReference type="GO" id="GO:0012505">
    <property type="term" value="C:endomembrane system"/>
    <property type="evidence" value="ECO:0007669"/>
    <property type="project" value="UniProtKB-SubCell"/>
</dbReference>
<evidence type="ECO:0000256" key="3">
    <source>
        <dbReference type="ARBA" id="ARBA00022741"/>
    </source>
</evidence>
<dbReference type="GO" id="GO:0042626">
    <property type="term" value="F:ATPase-coupled transmembrane transporter activity"/>
    <property type="evidence" value="ECO:0007669"/>
    <property type="project" value="TreeGrafter"/>
</dbReference>
<dbReference type="InterPro" id="IPR003439">
    <property type="entry name" value="ABC_transporter-like_ATP-bd"/>
</dbReference>
<dbReference type="InterPro" id="IPR050173">
    <property type="entry name" value="ABC_transporter_C-like"/>
</dbReference>
<evidence type="ECO:0000256" key="4">
    <source>
        <dbReference type="ARBA" id="ARBA00022840"/>
    </source>
</evidence>
<organism evidence="6 7">
    <name type="scientific">Larinioides sclopetarius</name>
    <dbReference type="NCBI Taxonomy" id="280406"/>
    <lineage>
        <taxon>Eukaryota</taxon>
        <taxon>Metazoa</taxon>
        <taxon>Ecdysozoa</taxon>
        <taxon>Arthropoda</taxon>
        <taxon>Chelicerata</taxon>
        <taxon>Arachnida</taxon>
        <taxon>Araneae</taxon>
        <taxon>Araneomorphae</taxon>
        <taxon>Entelegynae</taxon>
        <taxon>Araneoidea</taxon>
        <taxon>Araneidae</taxon>
        <taxon>Larinioides</taxon>
    </lineage>
</organism>
<dbReference type="AlphaFoldDB" id="A0AAV2BPP9"/>
<comment type="caution">
    <text evidence="6">The sequence shown here is derived from an EMBL/GenBank/DDBJ whole genome shotgun (WGS) entry which is preliminary data.</text>
</comment>
<dbReference type="SUPFAM" id="SSF52540">
    <property type="entry name" value="P-loop containing nucleoside triphosphate hydrolases"/>
    <property type="match status" value="1"/>
</dbReference>
<proteinExistence type="predicted"/>
<reference evidence="6 7" key="1">
    <citation type="submission" date="2024-04" db="EMBL/GenBank/DDBJ databases">
        <authorList>
            <person name="Rising A."/>
            <person name="Reimegard J."/>
            <person name="Sonavane S."/>
            <person name="Akerstrom W."/>
            <person name="Nylinder S."/>
            <person name="Hedman E."/>
            <person name="Kallberg Y."/>
        </authorList>
    </citation>
    <scope>NUCLEOTIDE SEQUENCE [LARGE SCALE GENOMIC DNA]</scope>
</reference>
<dbReference type="GO" id="GO:0005524">
    <property type="term" value="F:ATP binding"/>
    <property type="evidence" value="ECO:0007669"/>
    <property type="project" value="UniProtKB-KW"/>
</dbReference>
<dbReference type="Proteomes" id="UP001497382">
    <property type="component" value="Unassembled WGS sequence"/>
</dbReference>
<dbReference type="PANTHER" id="PTHR24223">
    <property type="entry name" value="ATP-BINDING CASSETTE SUB-FAMILY C"/>
    <property type="match status" value="1"/>
</dbReference>
<dbReference type="InterPro" id="IPR027417">
    <property type="entry name" value="P-loop_NTPase"/>
</dbReference>